<evidence type="ECO:0000313" key="5">
    <source>
        <dbReference type="Proteomes" id="UP001138894"/>
    </source>
</evidence>
<dbReference type="Proteomes" id="UP001138894">
    <property type="component" value="Unassembled WGS sequence"/>
</dbReference>
<evidence type="ECO:0000259" key="3">
    <source>
        <dbReference type="Pfam" id="PF13439"/>
    </source>
</evidence>
<evidence type="ECO:0000313" key="4">
    <source>
        <dbReference type="EMBL" id="MBV7269171.1"/>
    </source>
</evidence>
<dbReference type="AlphaFoldDB" id="A0A9X1JNA0"/>
<keyword evidence="1" id="KW-0808">Transferase</keyword>
<dbReference type="PANTHER" id="PTHR46401">
    <property type="entry name" value="GLYCOSYLTRANSFERASE WBBK-RELATED"/>
    <property type="match status" value="1"/>
</dbReference>
<dbReference type="InterPro" id="IPR001296">
    <property type="entry name" value="Glyco_trans_1"/>
</dbReference>
<dbReference type="GO" id="GO:0009103">
    <property type="term" value="P:lipopolysaccharide biosynthetic process"/>
    <property type="evidence" value="ECO:0007669"/>
    <property type="project" value="TreeGrafter"/>
</dbReference>
<dbReference type="RefSeq" id="WP_218545738.1">
    <property type="nucleotide sequence ID" value="NZ_JAGSPD010000005.1"/>
</dbReference>
<dbReference type="Pfam" id="PF13439">
    <property type="entry name" value="Glyco_transf_4"/>
    <property type="match status" value="1"/>
</dbReference>
<name>A0A9X1JNA0_9FLAO</name>
<dbReference type="PANTHER" id="PTHR46401:SF2">
    <property type="entry name" value="GLYCOSYLTRANSFERASE WBBK-RELATED"/>
    <property type="match status" value="1"/>
</dbReference>
<gene>
    <name evidence="4" type="ORF">KCG49_08225</name>
</gene>
<accession>A0A9X1JNA0</accession>
<dbReference type="Pfam" id="PF00534">
    <property type="entry name" value="Glycos_transf_1"/>
    <property type="match status" value="1"/>
</dbReference>
<dbReference type="EMBL" id="JAGSPD010000005">
    <property type="protein sequence ID" value="MBV7269171.1"/>
    <property type="molecule type" value="Genomic_DNA"/>
</dbReference>
<dbReference type="InterPro" id="IPR028098">
    <property type="entry name" value="Glyco_trans_4-like_N"/>
</dbReference>
<feature type="domain" description="Glycosyl transferase family 1" evidence="2">
    <location>
        <begin position="182"/>
        <end position="341"/>
    </location>
</feature>
<evidence type="ECO:0000259" key="2">
    <source>
        <dbReference type="Pfam" id="PF00534"/>
    </source>
</evidence>
<keyword evidence="5" id="KW-1185">Reference proteome</keyword>
<dbReference type="FunFam" id="3.40.50.2000:FF:000119">
    <property type="entry name" value="Glycosyl transferase group 1"/>
    <property type="match status" value="1"/>
</dbReference>
<protein>
    <submittedName>
        <fullName evidence="4">Glycosyltransferase family 4 protein</fullName>
    </submittedName>
</protein>
<dbReference type="GO" id="GO:0016757">
    <property type="term" value="F:glycosyltransferase activity"/>
    <property type="evidence" value="ECO:0007669"/>
    <property type="project" value="InterPro"/>
</dbReference>
<evidence type="ECO:0000256" key="1">
    <source>
        <dbReference type="ARBA" id="ARBA00022679"/>
    </source>
</evidence>
<dbReference type="CDD" id="cd03809">
    <property type="entry name" value="GT4_MtfB-like"/>
    <property type="match status" value="1"/>
</dbReference>
<proteinExistence type="predicted"/>
<sequence length="361" mass="41633">MRIGIDAKWYFNSHPSGKVVVENIVNHIVKLDTAIDFFIFLNKRDKHYKFPITQPNIHLVYVPNILNAITNLFVMPFYTSNYKIDVCLYQNYAPLFGANKIVNYVHDALFMDFPQFFSLKERIYFYPMKYVSKKADHVITISNSEKERMLKHKFCEEKNISVVYHGLGLVNNKSSINSANIHEKYNLPNKYILYLGRLNVRKNIQALLKAMPQISDEISLVIVGKSEHKTIDLDFLIEQLNIKDRVIKVGFIEFEDIEFFYKNANVFCFPSFAEGFGLPPLESMYYGTPVVVSNTTSLPEICGDSVLYVDPNNPAEIANQINIILGNEEVKNNLIKKGKQRASEFSWEKASTEILNILKTI</sequence>
<reference evidence="4" key="1">
    <citation type="submission" date="2021-04" db="EMBL/GenBank/DDBJ databases">
        <authorList>
            <person name="Pira H."/>
            <person name="Risdian C."/>
            <person name="Wink J."/>
        </authorList>
    </citation>
    <scope>NUCLEOTIDE SEQUENCE</scope>
    <source>
        <strain evidence="4">WHY3</strain>
    </source>
</reference>
<comment type="caution">
    <text evidence="4">The sequence shown here is derived from an EMBL/GenBank/DDBJ whole genome shotgun (WGS) entry which is preliminary data.</text>
</comment>
<organism evidence="4 5">
    <name type="scientific">Winogradskyella luteola</name>
    <dbReference type="NCBI Taxonomy" id="2828330"/>
    <lineage>
        <taxon>Bacteria</taxon>
        <taxon>Pseudomonadati</taxon>
        <taxon>Bacteroidota</taxon>
        <taxon>Flavobacteriia</taxon>
        <taxon>Flavobacteriales</taxon>
        <taxon>Flavobacteriaceae</taxon>
        <taxon>Winogradskyella</taxon>
    </lineage>
</organism>
<feature type="domain" description="Glycosyltransferase subfamily 4-like N-terminal" evidence="3">
    <location>
        <begin position="19"/>
        <end position="166"/>
    </location>
</feature>